<dbReference type="EMBL" id="JACNJD010000158">
    <property type="protein sequence ID" value="MBC8176724.1"/>
    <property type="molecule type" value="Genomic_DNA"/>
</dbReference>
<dbReference type="PANTHER" id="PTHR43673">
    <property type="entry name" value="NAD(P)H NITROREDUCTASE YDGI-RELATED"/>
    <property type="match status" value="1"/>
</dbReference>
<dbReference type="Pfam" id="PF00881">
    <property type="entry name" value="Nitroreductase"/>
    <property type="match status" value="1"/>
</dbReference>
<dbReference type="SUPFAM" id="SSF55469">
    <property type="entry name" value="FMN-dependent nitroreductase-like"/>
    <property type="match status" value="1"/>
</dbReference>
<name>A0A8J6T761_9DELT</name>
<evidence type="ECO:0000256" key="2">
    <source>
        <dbReference type="ARBA" id="ARBA00007118"/>
    </source>
</evidence>
<evidence type="ECO:0000256" key="4">
    <source>
        <dbReference type="ARBA" id="ARBA00022643"/>
    </source>
</evidence>
<dbReference type="Proteomes" id="UP000650524">
    <property type="component" value="Unassembled WGS sequence"/>
</dbReference>
<organism evidence="7 8">
    <name type="scientific">Candidatus Desulfacyla euxinica</name>
    <dbReference type="NCBI Taxonomy" id="2841693"/>
    <lineage>
        <taxon>Bacteria</taxon>
        <taxon>Deltaproteobacteria</taxon>
        <taxon>Candidatus Desulfacyla</taxon>
    </lineage>
</organism>
<feature type="domain" description="Nitroreductase" evidence="6">
    <location>
        <begin position="7"/>
        <end position="202"/>
    </location>
</feature>
<comment type="cofactor">
    <cofactor evidence="1">
        <name>FMN</name>
        <dbReference type="ChEBI" id="CHEBI:58210"/>
    </cofactor>
</comment>
<dbReference type="AlphaFoldDB" id="A0A8J6T761"/>
<evidence type="ECO:0000256" key="5">
    <source>
        <dbReference type="ARBA" id="ARBA00023002"/>
    </source>
</evidence>
<evidence type="ECO:0000256" key="1">
    <source>
        <dbReference type="ARBA" id="ARBA00001917"/>
    </source>
</evidence>
<evidence type="ECO:0000313" key="8">
    <source>
        <dbReference type="Proteomes" id="UP000650524"/>
    </source>
</evidence>
<dbReference type="GO" id="GO:0016491">
    <property type="term" value="F:oxidoreductase activity"/>
    <property type="evidence" value="ECO:0007669"/>
    <property type="project" value="UniProtKB-KW"/>
</dbReference>
<protein>
    <submittedName>
        <fullName evidence="7">Nitroreductase</fullName>
    </submittedName>
</protein>
<sequence length="227" mass="25496">MEVIEAIKSRQSVRAFKPEPISTQTLKDILEVAIHAPSGVNAQPWEFFILKGEVLDRLKAGCVEQFRQGIGPGPDLPLPDKEKGDMGLQGIYRKRQVTLGIQIFKVLGIAKGDRQAMMDYMEQMYRFFEAPAIIIIVVDEMFKLTWPMIDVGALTQSIALTALEFDLGTCIMRAIVDYPAKVKEVAGIPESKKIILGLTIGRPDWDHPINQFRSVREDLENLLTVVE</sequence>
<dbReference type="InterPro" id="IPR000415">
    <property type="entry name" value="Nitroreductase-like"/>
</dbReference>
<gene>
    <name evidence="7" type="ORF">H8E19_04910</name>
</gene>
<dbReference type="InterPro" id="IPR029479">
    <property type="entry name" value="Nitroreductase"/>
</dbReference>
<reference evidence="7 8" key="1">
    <citation type="submission" date="2020-08" db="EMBL/GenBank/DDBJ databases">
        <title>Bridging the membrane lipid divide: bacteria of the FCB group superphylum have the potential to synthesize archaeal ether lipids.</title>
        <authorList>
            <person name="Villanueva L."/>
            <person name="Von Meijenfeldt F.A.B."/>
            <person name="Westbye A.B."/>
            <person name="Yadav S."/>
            <person name="Hopmans E.C."/>
            <person name="Dutilh B.E."/>
            <person name="Sinninghe Damste J.S."/>
        </authorList>
    </citation>
    <scope>NUCLEOTIDE SEQUENCE [LARGE SCALE GENOMIC DNA]</scope>
    <source>
        <strain evidence="7">NIOZ-UU27</strain>
    </source>
</reference>
<keyword evidence="5" id="KW-0560">Oxidoreductase</keyword>
<comment type="similarity">
    <text evidence="2">Belongs to the nitroreductase family.</text>
</comment>
<comment type="caution">
    <text evidence="7">The sequence shown here is derived from an EMBL/GenBank/DDBJ whole genome shotgun (WGS) entry which is preliminary data.</text>
</comment>
<evidence type="ECO:0000259" key="6">
    <source>
        <dbReference type="Pfam" id="PF00881"/>
    </source>
</evidence>
<evidence type="ECO:0000256" key="3">
    <source>
        <dbReference type="ARBA" id="ARBA00022630"/>
    </source>
</evidence>
<proteinExistence type="inferred from homology"/>
<dbReference type="CDD" id="cd02136">
    <property type="entry name" value="PnbA_NfnB-like"/>
    <property type="match status" value="1"/>
</dbReference>
<keyword evidence="4" id="KW-0288">FMN</keyword>
<keyword evidence="3" id="KW-0285">Flavoprotein</keyword>
<accession>A0A8J6T761</accession>
<evidence type="ECO:0000313" key="7">
    <source>
        <dbReference type="EMBL" id="MBC8176724.1"/>
    </source>
</evidence>
<dbReference type="Gene3D" id="3.40.109.10">
    <property type="entry name" value="NADH Oxidase"/>
    <property type="match status" value="1"/>
</dbReference>
<dbReference type="PANTHER" id="PTHR43673:SF2">
    <property type="entry name" value="NITROREDUCTASE"/>
    <property type="match status" value="1"/>
</dbReference>